<dbReference type="EMBL" id="LLXI01000238">
    <property type="protein sequence ID" value="PKY43138.1"/>
    <property type="molecule type" value="Genomic_DNA"/>
</dbReference>
<gene>
    <name evidence="2" type="ORF">RhiirA4_508688</name>
</gene>
<evidence type="ECO:0000313" key="2">
    <source>
        <dbReference type="EMBL" id="PKY43138.1"/>
    </source>
</evidence>
<reference evidence="2 3" key="1">
    <citation type="submission" date="2015-10" db="EMBL/GenBank/DDBJ databases">
        <title>Genome analyses suggest a sexual origin of heterokaryosis in a supposedly ancient asexual fungus.</title>
        <authorList>
            <person name="Ropars J."/>
            <person name="Sedzielewska K."/>
            <person name="Noel J."/>
            <person name="Charron P."/>
            <person name="Farinelli L."/>
            <person name="Marton T."/>
            <person name="Kruger M."/>
            <person name="Pelin A."/>
            <person name="Brachmann A."/>
            <person name="Corradi N."/>
        </authorList>
    </citation>
    <scope>NUCLEOTIDE SEQUENCE [LARGE SCALE GENOMIC DNA]</scope>
    <source>
        <strain evidence="2 3">A4</strain>
    </source>
</reference>
<dbReference type="AlphaFoldDB" id="A0A2I1G932"/>
<evidence type="ECO:0000256" key="1">
    <source>
        <dbReference type="SAM" id="Phobius"/>
    </source>
</evidence>
<sequence length="136" mass="15501">MALSASAWASIPEIYIVIVIVQQIILLKLCRLIPLTVTFFLDMEFDYYTDTYVYDSNPKNLGVLDCLNYLKDKLVFTSDSKQEVPDAFTRTVERVMDSPIVQAGIKKRLKKISDNISDTFERKDIVEFFCGTGQGV</sequence>
<dbReference type="Proteomes" id="UP000234323">
    <property type="component" value="Unassembled WGS sequence"/>
</dbReference>
<keyword evidence="3" id="KW-1185">Reference proteome</keyword>
<accession>A0A2I1G932</accession>
<dbReference type="VEuPathDB" id="FungiDB:FUN_013548"/>
<name>A0A2I1G932_9GLOM</name>
<keyword evidence="1" id="KW-0472">Membrane</keyword>
<proteinExistence type="predicted"/>
<protein>
    <submittedName>
        <fullName evidence="2">Uncharacterized protein</fullName>
    </submittedName>
</protein>
<evidence type="ECO:0000313" key="3">
    <source>
        <dbReference type="Proteomes" id="UP000234323"/>
    </source>
</evidence>
<keyword evidence="1" id="KW-0812">Transmembrane</keyword>
<comment type="caution">
    <text evidence="2">The sequence shown here is derived from an EMBL/GenBank/DDBJ whole genome shotgun (WGS) entry which is preliminary data.</text>
</comment>
<feature type="transmembrane region" description="Helical" evidence="1">
    <location>
        <begin position="6"/>
        <end position="27"/>
    </location>
</feature>
<dbReference type="VEuPathDB" id="FungiDB:RhiirFUN_019973"/>
<organism evidence="2 3">
    <name type="scientific">Rhizophagus irregularis</name>
    <dbReference type="NCBI Taxonomy" id="588596"/>
    <lineage>
        <taxon>Eukaryota</taxon>
        <taxon>Fungi</taxon>
        <taxon>Fungi incertae sedis</taxon>
        <taxon>Mucoromycota</taxon>
        <taxon>Glomeromycotina</taxon>
        <taxon>Glomeromycetes</taxon>
        <taxon>Glomerales</taxon>
        <taxon>Glomeraceae</taxon>
        <taxon>Rhizophagus</taxon>
    </lineage>
</organism>
<keyword evidence="1" id="KW-1133">Transmembrane helix</keyword>